<sequence length="113" mass="11948">MSISIDAAGSSAAIAGGTGNTSAETRILNRIEVLNKQLKTLVSQALSAESSKEREAILAQRKMIQSEISMLQAELAKIQLEQFAAAQNKKEIEEMNAATKTSDGAPQDNSGKA</sequence>
<feature type="region of interest" description="Disordered" evidence="1">
    <location>
        <begin position="94"/>
        <end position="113"/>
    </location>
</feature>
<evidence type="ECO:0008006" key="4">
    <source>
        <dbReference type="Google" id="ProtNLM"/>
    </source>
</evidence>
<feature type="compositionally biased region" description="Polar residues" evidence="1">
    <location>
        <begin position="98"/>
        <end position="113"/>
    </location>
</feature>
<proteinExistence type="predicted"/>
<dbReference type="InterPro" id="IPR025577">
    <property type="entry name" value="FlxA"/>
</dbReference>
<gene>
    <name evidence="2" type="ORF">HC231_14285</name>
</gene>
<reference evidence="2 3" key="1">
    <citation type="submission" date="2020-03" db="EMBL/GenBank/DDBJ databases">
        <authorList>
            <person name="Bakhshi Ganjeh M."/>
        </authorList>
    </citation>
    <scope>NUCLEOTIDE SEQUENCE [LARGE SCALE GENOMIC DNA]</scope>
    <source>
        <strain evidence="3">Iran 50</strain>
    </source>
</reference>
<organism evidence="2 3">
    <name type="scientific">Brenneria izadpanahii</name>
    <dbReference type="NCBI Taxonomy" id="2722756"/>
    <lineage>
        <taxon>Bacteria</taxon>
        <taxon>Pseudomonadati</taxon>
        <taxon>Pseudomonadota</taxon>
        <taxon>Gammaproteobacteria</taxon>
        <taxon>Enterobacterales</taxon>
        <taxon>Pectobacteriaceae</taxon>
        <taxon>Brenneria</taxon>
    </lineage>
</organism>
<dbReference type="EMBL" id="CP050854">
    <property type="protein sequence ID" value="QTF08946.1"/>
    <property type="molecule type" value="Genomic_DNA"/>
</dbReference>
<evidence type="ECO:0000256" key="1">
    <source>
        <dbReference type="SAM" id="MobiDB-lite"/>
    </source>
</evidence>
<dbReference type="RefSeq" id="WP_208227284.1">
    <property type="nucleotide sequence ID" value="NZ_CP050854.1"/>
</dbReference>
<feature type="region of interest" description="Disordered" evidence="1">
    <location>
        <begin position="1"/>
        <end position="20"/>
    </location>
</feature>
<protein>
    <recommendedName>
        <fullName evidence="4">FlxA-like protein</fullName>
    </recommendedName>
</protein>
<accession>A0ABX7UT64</accession>
<evidence type="ECO:0000313" key="2">
    <source>
        <dbReference type="EMBL" id="QTF08946.1"/>
    </source>
</evidence>
<keyword evidence="3" id="KW-1185">Reference proteome</keyword>
<dbReference type="Pfam" id="PF14282">
    <property type="entry name" value="FlxA"/>
    <property type="match status" value="1"/>
</dbReference>
<evidence type="ECO:0000313" key="3">
    <source>
        <dbReference type="Proteomes" id="UP000671960"/>
    </source>
</evidence>
<dbReference type="Proteomes" id="UP000671960">
    <property type="component" value="Chromosome"/>
</dbReference>
<name>A0ABX7UT64_9GAMM</name>